<evidence type="ECO:0000259" key="8">
    <source>
        <dbReference type="PROSITE" id="PS50928"/>
    </source>
</evidence>
<keyword evidence="5 7" id="KW-1133">Transmembrane helix</keyword>
<dbReference type="CDD" id="cd06261">
    <property type="entry name" value="TM_PBP2"/>
    <property type="match status" value="1"/>
</dbReference>
<evidence type="ECO:0000256" key="1">
    <source>
        <dbReference type="ARBA" id="ARBA00004651"/>
    </source>
</evidence>
<organism evidence="9 10">
    <name type="scientific">Glycomyces harbinensis</name>
    <dbReference type="NCBI Taxonomy" id="58114"/>
    <lineage>
        <taxon>Bacteria</taxon>
        <taxon>Bacillati</taxon>
        <taxon>Actinomycetota</taxon>
        <taxon>Actinomycetes</taxon>
        <taxon>Glycomycetales</taxon>
        <taxon>Glycomycetaceae</taxon>
        <taxon>Glycomyces</taxon>
    </lineage>
</organism>
<comment type="subcellular location">
    <subcellularLocation>
        <location evidence="1 7">Cell membrane</location>
        <topology evidence="1 7">Multi-pass membrane protein</topology>
    </subcellularLocation>
</comment>
<dbReference type="Pfam" id="PF00528">
    <property type="entry name" value="BPD_transp_1"/>
    <property type="match status" value="1"/>
</dbReference>
<evidence type="ECO:0000313" key="9">
    <source>
        <dbReference type="EMBL" id="SDE30175.1"/>
    </source>
</evidence>
<dbReference type="PANTHER" id="PTHR30193">
    <property type="entry name" value="ABC TRANSPORTER PERMEASE PROTEIN"/>
    <property type="match status" value="1"/>
</dbReference>
<dbReference type="GO" id="GO:0005886">
    <property type="term" value="C:plasma membrane"/>
    <property type="evidence" value="ECO:0007669"/>
    <property type="project" value="UniProtKB-SubCell"/>
</dbReference>
<keyword evidence="6 7" id="KW-0472">Membrane</keyword>
<dbReference type="PROSITE" id="PS50928">
    <property type="entry name" value="ABC_TM1"/>
    <property type="match status" value="1"/>
</dbReference>
<evidence type="ECO:0000256" key="4">
    <source>
        <dbReference type="ARBA" id="ARBA00022692"/>
    </source>
</evidence>
<keyword evidence="4 7" id="KW-0812">Transmembrane</keyword>
<feature type="transmembrane region" description="Helical" evidence="7">
    <location>
        <begin position="229"/>
        <end position="248"/>
    </location>
</feature>
<keyword evidence="2 7" id="KW-0813">Transport</keyword>
<dbReference type="InterPro" id="IPR051393">
    <property type="entry name" value="ABC_transporter_permease"/>
</dbReference>
<dbReference type="InterPro" id="IPR035906">
    <property type="entry name" value="MetI-like_sf"/>
</dbReference>
<comment type="similarity">
    <text evidence="7">Belongs to the binding-protein-dependent transport system permease family.</text>
</comment>
<dbReference type="SUPFAM" id="SSF161098">
    <property type="entry name" value="MetI-like"/>
    <property type="match status" value="1"/>
</dbReference>
<feature type="transmembrane region" description="Helical" evidence="7">
    <location>
        <begin position="276"/>
        <end position="297"/>
    </location>
</feature>
<dbReference type="InterPro" id="IPR000515">
    <property type="entry name" value="MetI-like"/>
</dbReference>
<keyword evidence="10" id="KW-1185">Reference proteome</keyword>
<proteinExistence type="inferred from homology"/>
<feature type="domain" description="ABC transmembrane type-1" evidence="8">
    <location>
        <begin position="68"/>
        <end position="296"/>
    </location>
</feature>
<reference evidence="10" key="1">
    <citation type="submission" date="2016-10" db="EMBL/GenBank/DDBJ databases">
        <authorList>
            <person name="Varghese N."/>
            <person name="Submissions S."/>
        </authorList>
    </citation>
    <scope>NUCLEOTIDE SEQUENCE [LARGE SCALE GENOMIC DNA]</scope>
    <source>
        <strain evidence="10">CGMCC 4.3516</strain>
    </source>
</reference>
<evidence type="ECO:0000256" key="6">
    <source>
        <dbReference type="ARBA" id="ARBA00023136"/>
    </source>
</evidence>
<evidence type="ECO:0000313" key="10">
    <source>
        <dbReference type="Proteomes" id="UP000198949"/>
    </source>
</evidence>
<evidence type="ECO:0000256" key="2">
    <source>
        <dbReference type="ARBA" id="ARBA00022448"/>
    </source>
</evidence>
<keyword evidence="3" id="KW-1003">Cell membrane</keyword>
<dbReference type="Proteomes" id="UP000198949">
    <property type="component" value="Unassembled WGS sequence"/>
</dbReference>
<name>A0A1G7BVF2_9ACTN</name>
<dbReference type="STRING" id="58114.SAMN05216270_117146"/>
<feature type="transmembrane region" description="Helical" evidence="7">
    <location>
        <begin position="73"/>
        <end position="95"/>
    </location>
</feature>
<dbReference type="EMBL" id="FNAD01000017">
    <property type="protein sequence ID" value="SDE30175.1"/>
    <property type="molecule type" value="Genomic_DNA"/>
</dbReference>
<sequence length="307" mass="33760">MKHGRYPFILSFLALPVGLYAWLVILPFAQAFQISLTDWSGSTNTFNYIGFDNYANLFKDDRLVIPALQHTGIILVVLPVVTIALGLFFAFMLNLGGRSRQGRIEGVRGSRFHKIVFFFPQVLSVAIIGILWKQVYAPENFGGLITGALTAVGLPAPANGFLADKRFVLAAVIGVLVWSAVGFYLVFFSSAMASIPRDLYEAGIIDGAGRFQMFFKITLPLLWDSVQTAWIYLSIVALDVFVLVYMMTPERGGPDAASEVVGGVIWKYAFNDGEQAFASAIGVVLFFAALTLAVVSLRFGPRERIEY</sequence>
<dbReference type="GO" id="GO:0055085">
    <property type="term" value="P:transmembrane transport"/>
    <property type="evidence" value="ECO:0007669"/>
    <property type="project" value="InterPro"/>
</dbReference>
<dbReference type="OrthoDB" id="9782326at2"/>
<dbReference type="Gene3D" id="1.10.3720.10">
    <property type="entry name" value="MetI-like"/>
    <property type="match status" value="1"/>
</dbReference>
<evidence type="ECO:0000256" key="5">
    <source>
        <dbReference type="ARBA" id="ARBA00022989"/>
    </source>
</evidence>
<dbReference type="AlphaFoldDB" id="A0A1G7BVF2"/>
<dbReference type="PANTHER" id="PTHR30193:SF41">
    <property type="entry name" value="DIACETYLCHITOBIOSE UPTAKE SYSTEM PERMEASE PROTEIN NGCF"/>
    <property type="match status" value="1"/>
</dbReference>
<dbReference type="RefSeq" id="WP_091039835.1">
    <property type="nucleotide sequence ID" value="NZ_FNAD01000017.1"/>
</dbReference>
<feature type="transmembrane region" description="Helical" evidence="7">
    <location>
        <begin position="167"/>
        <end position="187"/>
    </location>
</feature>
<gene>
    <name evidence="9" type="ORF">SAMN05216270_117146</name>
</gene>
<accession>A0A1G7BVF2</accession>
<evidence type="ECO:0000256" key="3">
    <source>
        <dbReference type="ARBA" id="ARBA00022475"/>
    </source>
</evidence>
<feature type="transmembrane region" description="Helical" evidence="7">
    <location>
        <begin position="115"/>
        <end position="132"/>
    </location>
</feature>
<evidence type="ECO:0000256" key="7">
    <source>
        <dbReference type="RuleBase" id="RU363032"/>
    </source>
</evidence>
<protein>
    <submittedName>
        <fullName evidence="9">N-acetylglucosamine transport system permease protein</fullName>
    </submittedName>
</protein>